<protein>
    <recommendedName>
        <fullName evidence="1">Protein kinase domain-containing protein</fullName>
    </recommendedName>
</protein>
<dbReference type="Proteomes" id="UP000027265">
    <property type="component" value="Unassembled WGS sequence"/>
</dbReference>
<feature type="domain" description="Protein kinase" evidence="1">
    <location>
        <begin position="1"/>
        <end position="332"/>
    </location>
</feature>
<gene>
    <name evidence="2" type="ORF">JAAARDRAFT_133274</name>
</gene>
<dbReference type="AlphaFoldDB" id="A0A067PLG2"/>
<dbReference type="PANTHER" id="PTHR44167">
    <property type="entry name" value="OVARIAN-SPECIFIC SERINE/THREONINE-PROTEIN KINASE LOK-RELATED"/>
    <property type="match status" value="1"/>
</dbReference>
<dbReference type="EMBL" id="KL197724">
    <property type="protein sequence ID" value="KDQ55733.1"/>
    <property type="molecule type" value="Genomic_DNA"/>
</dbReference>
<dbReference type="GO" id="GO:0005634">
    <property type="term" value="C:nucleus"/>
    <property type="evidence" value="ECO:0007669"/>
    <property type="project" value="TreeGrafter"/>
</dbReference>
<proteinExistence type="predicted"/>
<dbReference type="InterPro" id="IPR000719">
    <property type="entry name" value="Prot_kinase_dom"/>
</dbReference>
<dbReference type="GO" id="GO:0004674">
    <property type="term" value="F:protein serine/threonine kinase activity"/>
    <property type="evidence" value="ECO:0007669"/>
    <property type="project" value="TreeGrafter"/>
</dbReference>
<dbReference type="InParanoid" id="A0A067PLG2"/>
<dbReference type="STRING" id="933084.A0A067PLG2"/>
<keyword evidence="3" id="KW-1185">Reference proteome</keyword>
<name>A0A067PLG2_9AGAM</name>
<reference evidence="3" key="1">
    <citation type="journal article" date="2014" name="Proc. Natl. Acad. Sci. U.S.A.">
        <title>Extensive sampling of basidiomycete genomes demonstrates inadequacy of the white-rot/brown-rot paradigm for wood decay fungi.</title>
        <authorList>
            <person name="Riley R."/>
            <person name="Salamov A.A."/>
            <person name="Brown D.W."/>
            <person name="Nagy L.G."/>
            <person name="Floudas D."/>
            <person name="Held B.W."/>
            <person name="Levasseur A."/>
            <person name="Lombard V."/>
            <person name="Morin E."/>
            <person name="Otillar R."/>
            <person name="Lindquist E.A."/>
            <person name="Sun H."/>
            <person name="LaButti K.M."/>
            <person name="Schmutz J."/>
            <person name="Jabbour D."/>
            <person name="Luo H."/>
            <person name="Baker S.E."/>
            <person name="Pisabarro A.G."/>
            <person name="Walton J.D."/>
            <person name="Blanchette R.A."/>
            <person name="Henrissat B."/>
            <person name="Martin F."/>
            <person name="Cullen D."/>
            <person name="Hibbett D.S."/>
            <person name="Grigoriev I.V."/>
        </authorList>
    </citation>
    <scope>NUCLEOTIDE SEQUENCE [LARGE SCALE GENOMIC DNA]</scope>
    <source>
        <strain evidence="3">MUCL 33604</strain>
    </source>
</reference>
<evidence type="ECO:0000259" key="1">
    <source>
        <dbReference type="PROSITE" id="PS50011"/>
    </source>
</evidence>
<dbReference type="GO" id="GO:0044773">
    <property type="term" value="P:mitotic DNA damage checkpoint signaling"/>
    <property type="evidence" value="ECO:0007669"/>
    <property type="project" value="TreeGrafter"/>
</dbReference>
<dbReference type="SMART" id="SM00220">
    <property type="entry name" value="S_TKc"/>
    <property type="match status" value="1"/>
</dbReference>
<dbReference type="OrthoDB" id="5987198at2759"/>
<evidence type="ECO:0000313" key="2">
    <source>
        <dbReference type="EMBL" id="KDQ55733.1"/>
    </source>
</evidence>
<dbReference type="Gene3D" id="1.10.510.10">
    <property type="entry name" value="Transferase(Phosphotransferase) domain 1"/>
    <property type="match status" value="1"/>
</dbReference>
<dbReference type="PANTHER" id="PTHR44167:SF24">
    <property type="entry name" value="SERINE_THREONINE-PROTEIN KINASE CHK2"/>
    <property type="match status" value="1"/>
</dbReference>
<dbReference type="SUPFAM" id="SSF56112">
    <property type="entry name" value="Protein kinase-like (PK-like)"/>
    <property type="match status" value="1"/>
</dbReference>
<accession>A0A067PLG2</accession>
<dbReference type="PROSITE" id="PS50011">
    <property type="entry name" value="PROTEIN_KINASE_DOM"/>
    <property type="match status" value="1"/>
</dbReference>
<sequence>MSGDVDRTTRRQTHNLAAERLLSYEKFWKEHFHWLESHGYQLRPRYHPNWVPSWRGTEKFCRDFEDGWEFPFPPFIDATRISDGALVALKKVSKPEHPHEADIARLLSSEPLASDSRNHSVPVYEILHVPDDDEDLDVIVMPFLRAYNDPHFDTFGEVVAFFHQVFEGLQFLHEHLIAHRDCNGCNIMLDPSTLYPNSFHPVCTDKTRDFKHHVDHFTRTQRSCKYYFIDFGLSRRYKPEDMPPLEPIIRGGDKSAPEHQEALLARKKSNLCNPFPTDVYYIGNMILEDFIRPKQGFEFMKPLINDMIQADPEKRPTMDQVMSRFDETRKSLSESKLRSRVVQRGEKPLPKIFFGLGHLARRVQFILGSVPPA</sequence>
<dbReference type="HOGENOM" id="CLU_044121_2_1_1"/>
<dbReference type="InterPro" id="IPR011009">
    <property type="entry name" value="Kinase-like_dom_sf"/>
</dbReference>
<organism evidence="2 3">
    <name type="scientific">Jaapia argillacea MUCL 33604</name>
    <dbReference type="NCBI Taxonomy" id="933084"/>
    <lineage>
        <taxon>Eukaryota</taxon>
        <taxon>Fungi</taxon>
        <taxon>Dikarya</taxon>
        <taxon>Basidiomycota</taxon>
        <taxon>Agaricomycotina</taxon>
        <taxon>Agaricomycetes</taxon>
        <taxon>Agaricomycetidae</taxon>
        <taxon>Jaapiales</taxon>
        <taxon>Jaapiaceae</taxon>
        <taxon>Jaapia</taxon>
    </lineage>
</organism>
<evidence type="ECO:0000313" key="3">
    <source>
        <dbReference type="Proteomes" id="UP000027265"/>
    </source>
</evidence>
<dbReference type="GO" id="GO:0005524">
    <property type="term" value="F:ATP binding"/>
    <property type="evidence" value="ECO:0007669"/>
    <property type="project" value="InterPro"/>
</dbReference>